<comment type="caution">
    <text evidence="4">The sequence shown here is derived from an EMBL/GenBank/DDBJ whole genome shotgun (WGS) entry which is preliminary data.</text>
</comment>
<feature type="domain" description="Peptidase M20 dimerisation" evidence="3">
    <location>
        <begin position="197"/>
        <end position="281"/>
    </location>
</feature>
<evidence type="ECO:0000313" key="4">
    <source>
        <dbReference type="EMBL" id="GEL99498.1"/>
    </source>
</evidence>
<dbReference type="PANTHER" id="PTHR11014:SF63">
    <property type="entry name" value="METALLOPEPTIDASE, PUTATIVE (AFU_ORTHOLOGUE AFUA_6G09600)-RELATED"/>
    <property type="match status" value="1"/>
</dbReference>
<dbReference type="Pfam" id="PF01546">
    <property type="entry name" value="Peptidase_M20"/>
    <property type="match status" value="1"/>
</dbReference>
<keyword evidence="2" id="KW-0479">Metal-binding</keyword>
<dbReference type="SUPFAM" id="SSF53187">
    <property type="entry name" value="Zn-dependent exopeptidases"/>
    <property type="match status" value="1"/>
</dbReference>
<sequence length="404" mass="41706">MTLSPETLATLRADAAAQLPSLVELRRALHRTPEIGLHLPATQQLVLDAIALLGLEVSTGTGLSSVVAVLRGGRPGPAVLLRGDMDALPVTEDSGEPFASEHDGVMHACGHDLHVAGLVGAARLLADRREQLAGDVVLMFQPGEEGDHGARLMIEEGVLDAAGSRVVAAYALHVVSAVQPAGLVASRPGTMLAAADSVVVTVHGRGGHGSMPHLAADPVPVAAEIVLALQAMVTRQFDVFDPVVVTVGRIAAGTTHNVIGASAVLEATVRSFSDATHAVVPERLTRVVEGIVAAHGLTATVDYQRGYPVTTNTPAEVDRVAGLVRGMFGEQAYVTAPQPMSGSEDFSYVLREVPGVYVGLGATPVGEDPATAPFNHSAQARFAEESLAVGPAVLAALALDRLTE</sequence>
<evidence type="ECO:0000256" key="2">
    <source>
        <dbReference type="PIRSR" id="PIRSR005962-1"/>
    </source>
</evidence>
<feature type="binding site" evidence="2">
    <location>
        <position position="109"/>
    </location>
    <ligand>
        <name>Mn(2+)</name>
        <dbReference type="ChEBI" id="CHEBI:29035"/>
        <label>2</label>
    </ligand>
</feature>
<comment type="cofactor">
    <cofactor evidence="2">
        <name>Mn(2+)</name>
        <dbReference type="ChEBI" id="CHEBI:29035"/>
    </cofactor>
    <text evidence="2">The Mn(2+) ion enhances activity.</text>
</comment>
<dbReference type="GO" id="GO:0050118">
    <property type="term" value="F:N-acetyldiaminopimelate deacetylase activity"/>
    <property type="evidence" value="ECO:0007669"/>
    <property type="project" value="UniProtKB-ARBA"/>
</dbReference>
<feature type="binding site" evidence="2">
    <location>
        <position position="111"/>
    </location>
    <ligand>
        <name>Mn(2+)</name>
        <dbReference type="ChEBI" id="CHEBI:29035"/>
        <label>2</label>
    </ligand>
</feature>
<keyword evidence="5" id="KW-1185">Reference proteome</keyword>
<evidence type="ECO:0000259" key="3">
    <source>
        <dbReference type="Pfam" id="PF07687"/>
    </source>
</evidence>
<dbReference type="PANTHER" id="PTHR11014">
    <property type="entry name" value="PEPTIDASE M20 FAMILY MEMBER"/>
    <property type="match status" value="1"/>
</dbReference>
<dbReference type="Gene3D" id="3.30.70.360">
    <property type="match status" value="1"/>
</dbReference>
<dbReference type="NCBIfam" id="TIGR01891">
    <property type="entry name" value="amidohydrolases"/>
    <property type="match status" value="1"/>
</dbReference>
<dbReference type="AlphaFoldDB" id="A0A511JND1"/>
<dbReference type="GO" id="GO:0019877">
    <property type="term" value="P:diaminopimelate biosynthetic process"/>
    <property type="evidence" value="ECO:0007669"/>
    <property type="project" value="UniProtKB-ARBA"/>
</dbReference>
<keyword evidence="1 4" id="KW-0378">Hydrolase</keyword>
<dbReference type="FunFam" id="3.30.70.360:FF:000001">
    <property type="entry name" value="N-acetyldiaminopimelate deacetylase"/>
    <property type="match status" value="1"/>
</dbReference>
<dbReference type="InterPro" id="IPR002933">
    <property type="entry name" value="Peptidase_M20"/>
</dbReference>
<accession>A0A511JND1</accession>
<feature type="binding site" evidence="2">
    <location>
        <position position="173"/>
    </location>
    <ligand>
        <name>Mn(2+)</name>
        <dbReference type="ChEBI" id="CHEBI:29035"/>
        <label>1</label>
    </ligand>
</feature>
<dbReference type="InterPro" id="IPR011650">
    <property type="entry name" value="Peptidase_M20_dimer"/>
</dbReference>
<dbReference type="SUPFAM" id="SSF55031">
    <property type="entry name" value="Bacterial exopeptidase dimerisation domain"/>
    <property type="match status" value="1"/>
</dbReference>
<evidence type="ECO:0000256" key="1">
    <source>
        <dbReference type="ARBA" id="ARBA00022801"/>
    </source>
</evidence>
<dbReference type="PIRSF" id="PIRSF005962">
    <property type="entry name" value="Pept_M20D_amidohydro"/>
    <property type="match status" value="1"/>
</dbReference>
<dbReference type="Proteomes" id="UP000321049">
    <property type="component" value="Unassembled WGS sequence"/>
</dbReference>
<reference evidence="4 5" key="1">
    <citation type="submission" date="2019-07" db="EMBL/GenBank/DDBJ databases">
        <title>Whole genome shotgun sequence of Cellulomonas terrae NBRC 100819.</title>
        <authorList>
            <person name="Hosoyama A."/>
            <person name="Uohara A."/>
            <person name="Ohji S."/>
            <person name="Ichikawa N."/>
        </authorList>
    </citation>
    <scope>NUCLEOTIDE SEQUENCE [LARGE SCALE GENOMIC DNA]</scope>
    <source>
        <strain evidence="4 5">NBRC 100819</strain>
    </source>
</reference>
<dbReference type="InterPro" id="IPR017439">
    <property type="entry name" value="Amidohydrolase"/>
</dbReference>
<dbReference type="Gene3D" id="3.40.630.10">
    <property type="entry name" value="Zn peptidases"/>
    <property type="match status" value="1"/>
</dbReference>
<gene>
    <name evidence="4" type="ORF">CTE05_30450</name>
</gene>
<dbReference type="RefSeq" id="WP_186814889.1">
    <property type="nucleotide sequence ID" value="NZ_BJWH01000018.1"/>
</dbReference>
<dbReference type="InterPro" id="IPR036264">
    <property type="entry name" value="Bact_exopeptidase_dim_dom"/>
</dbReference>
<dbReference type="Pfam" id="PF07687">
    <property type="entry name" value="M20_dimer"/>
    <property type="match status" value="1"/>
</dbReference>
<dbReference type="EMBL" id="BJWH01000018">
    <property type="protein sequence ID" value="GEL99498.1"/>
    <property type="molecule type" value="Genomic_DNA"/>
</dbReference>
<keyword evidence="2" id="KW-0464">Manganese</keyword>
<dbReference type="CDD" id="cd03886">
    <property type="entry name" value="M20_Acy1"/>
    <property type="match status" value="1"/>
</dbReference>
<proteinExistence type="predicted"/>
<name>A0A511JND1_9CELL</name>
<organism evidence="4 5">
    <name type="scientific">Cellulomonas terrae</name>
    <dbReference type="NCBI Taxonomy" id="311234"/>
    <lineage>
        <taxon>Bacteria</taxon>
        <taxon>Bacillati</taxon>
        <taxon>Actinomycetota</taxon>
        <taxon>Actinomycetes</taxon>
        <taxon>Micrococcales</taxon>
        <taxon>Cellulomonadaceae</taxon>
        <taxon>Cellulomonas</taxon>
    </lineage>
</organism>
<evidence type="ECO:0000313" key="5">
    <source>
        <dbReference type="Proteomes" id="UP000321049"/>
    </source>
</evidence>
<feature type="binding site" evidence="2">
    <location>
        <position position="145"/>
    </location>
    <ligand>
        <name>Mn(2+)</name>
        <dbReference type="ChEBI" id="CHEBI:29035"/>
        <label>2</label>
    </ligand>
</feature>
<dbReference type="GO" id="GO:0046872">
    <property type="term" value="F:metal ion binding"/>
    <property type="evidence" value="ECO:0007669"/>
    <property type="project" value="UniProtKB-KW"/>
</dbReference>
<protein>
    <submittedName>
        <fullName evidence="4">Amidohydrolase</fullName>
    </submittedName>
</protein>
<feature type="binding site" evidence="2">
    <location>
        <position position="376"/>
    </location>
    <ligand>
        <name>Mn(2+)</name>
        <dbReference type="ChEBI" id="CHEBI:29035"/>
        <label>2</label>
    </ligand>
</feature>